<organism evidence="2 3">
    <name type="scientific">Mycena alexandri</name>
    <dbReference type="NCBI Taxonomy" id="1745969"/>
    <lineage>
        <taxon>Eukaryota</taxon>
        <taxon>Fungi</taxon>
        <taxon>Dikarya</taxon>
        <taxon>Basidiomycota</taxon>
        <taxon>Agaricomycotina</taxon>
        <taxon>Agaricomycetes</taxon>
        <taxon>Agaricomycetidae</taxon>
        <taxon>Agaricales</taxon>
        <taxon>Marasmiineae</taxon>
        <taxon>Mycenaceae</taxon>
        <taxon>Mycena</taxon>
    </lineage>
</organism>
<reference evidence="2" key="1">
    <citation type="submission" date="2023-03" db="EMBL/GenBank/DDBJ databases">
        <title>Massive genome expansion in bonnet fungi (Mycena s.s.) driven by repeated elements and novel gene families across ecological guilds.</title>
        <authorList>
            <consortium name="Lawrence Berkeley National Laboratory"/>
            <person name="Harder C.B."/>
            <person name="Miyauchi S."/>
            <person name="Viragh M."/>
            <person name="Kuo A."/>
            <person name="Thoen E."/>
            <person name="Andreopoulos B."/>
            <person name="Lu D."/>
            <person name="Skrede I."/>
            <person name="Drula E."/>
            <person name="Henrissat B."/>
            <person name="Morin E."/>
            <person name="Kohler A."/>
            <person name="Barry K."/>
            <person name="LaButti K."/>
            <person name="Morin E."/>
            <person name="Salamov A."/>
            <person name="Lipzen A."/>
            <person name="Mereny Z."/>
            <person name="Hegedus B."/>
            <person name="Baldrian P."/>
            <person name="Stursova M."/>
            <person name="Weitz H."/>
            <person name="Taylor A."/>
            <person name="Grigoriev I.V."/>
            <person name="Nagy L.G."/>
            <person name="Martin F."/>
            <person name="Kauserud H."/>
        </authorList>
    </citation>
    <scope>NUCLEOTIDE SEQUENCE</scope>
    <source>
        <strain evidence="2">CBHHK200</strain>
    </source>
</reference>
<keyword evidence="3" id="KW-1185">Reference proteome</keyword>
<feature type="region of interest" description="Disordered" evidence="1">
    <location>
        <begin position="1"/>
        <end position="54"/>
    </location>
</feature>
<accession>A0AAD6WQT8</accession>
<dbReference type="AlphaFoldDB" id="A0AAD6WQT8"/>
<gene>
    <name evidence="2" type="ORF">C8F04DRAFT_1241185</name>
</gene>
<name>A0AAD6WQT8_9AGAR</name>
<proteinExistence type="predicted"/>
<evidence type="ECO:0000313" key="3">
    <source>
        <dbReference type="Proteomes" id="UP001218188"/>
    </source>
</evidence>
<protein>
    <submittedName>
        <fullName evidence="2">Uncharacterized protein</fullName>
    </submittedName>
</protein>
<dbReference type="EMBL" id="JARJCM010000226">
    <property type="protein sequence ID" value="KAJ7021665.1"/>
    <property type="molecule type" value="Genomic_DNA"/>
</dbReference>
<comment type="caution">
    <text evidence="2">The sequence shown here is derived from an EMBL/GenBank/DDBJ whole genome shotgun (WGS) entry which is preliminary data.</text>
</comment>
<dbReference type="Proteomes" id="UP001218188">
    <property type="component" value="Unassembled WGS sequence"/>
</dbReference>
<evidence type="ECO:0000313" key="2">
    <source>
        <dbReference type="EMBL" id="KAJ7021665.1"/>
    </source>
</evidence>
<evidence type="ECO:0000256" key="1">
    <source>
        <dbReference type="SAM" id="MobiDB-lite"/>
    </source>
</evidence>
<sequence>MSSPGSTPADSDDDMRRAMAQDTPTVLRNSGAKRTHSAMAGHDGPESDDENAADSSLPLTLALPNQNVVAALKHYGTKKRLRPEQVVELEGTLKDPTPLRKAKVLANIFALTNLLEEIVASKPAFELSADLETNISKYAPAIILSEKLNTYKGEGPKTMLLEVIKRLRFGIPDGLEQIPADWGKVVSFAEYALTQRRSKTKKSIRASFKPKADPKTNAVTYAPDSQHQNIFELTTAVVKGTPCSVNIALCSRIALMRKVYLKHPNTNFWDQLDAKLEQIRNDADGDPKKVVRAFRHTLEQDQRKHGKKNYKDADIEDRVDDFQQKVDDIIDIGLMDAATSAQEVATAEGDNV</sequence>